<comment type="caution">
    <text evidence="2">The sequence shown here is derived from an EMBL/GenBank/DDBJ whole genome shotgun (WGS) entry which is preliminary data.</text>
</comment>
<feature type="compositionally biased region" description="Polar residues" evidence="1">
    <location>
        <begin position="72"/>
        <end position="85"/>
    </location>
</feature>
<dbReference type="AlphaFoldDB" id="A0AAN6HF62"/>
<feature type="compositionally biased region" description="Basic and acidic residues" evidence="1">
    <location>
        <begin position="1"/>
        <end position="26"/>
    </location>
</feature>
<evidence type="ECO:0000256" key="1">
    <source>
        <dbReference type="SAM" id="MobiDB-lite"/>
    </source>
</evidence>
<feature type="region of interest" description="Disordered" evidence="1">
    <location>
        <begin position="285"/>
        <end position="315"/>
    </location>
</feature>
<evidence type="ECO:0000313" key="3">
    <source>
        <dbReference type="Proteomes" id="UP001175353"/>
    </source>
</evidence>
<feature type="compositionally biased region" description="Basic and acidic residues" evidence="1">
    <location>
        <begin position="154"/>
        <end position="203"/>
    </location>
</feature>
<feature type="compositionally biased region" description="Polar residues" evidence="1">
    <location>
        <begin position="34"/>
        <end position="47"/>
    </location>
</feature>
<organism evidence="2 3">
    <name type="scientific">Friedmanniomyces endolithicus</name>
    <dbReference type="NCBI Taxonomy" id="329885"/>
    <lineage>
        <taxon>Eukaryota</taxon>
        <taxon>Fungi</taxon>
        <taxon>Dikarya</taxon>
        <taxon>Ascomycota</taxon>
        <taxon>Pezizomycotina</taxon>
        <taxon>Dothideomycetes</taxon>
        <taxon>Dothideomycetidae</taxon>
        <taxon>Mycosphaerellales</taxon>
        <taxon>Teratosphaeriaceae</taxon>
        <taxon>Friedmanniomyces</taxon>
    </lineage>
</organism>
<keyword evidence="3" id="KW-1185">Reference proteome</keyword>
<reference evidence="2" key="1">
    <citation type="submission" date="2023-06" db="EMBL/GenBank/DDBJ databases">
        <title>Black Yeasts Isolated from many extreme environments.</title>
        <authorList>
            <person name="Coleine C."/>
            <person name="Stajich J.E."/>
            <person name="Selbmann L."/>
        </authorList>
    </citation>
    <scope>NUCLEOTIDE SEQUENCE</scope>
    <source>
        <strain evidence="2">CCFEE 5200</strain>
    </source>
</reference>
<feature type="region of interest" description="Disordered" evidence="1">
    <location>
        <begin position="154"/>
        <end position="214"/>
    </location>
</feature>
<feature type="compositionally biased region" description="Basic and acidic residues" evidence="1">
    <location>
        <begin position="49"/>
        <end position="65"/>
    </location>
</feature>
<accession>A0AAN6HF62</accession>
<proteinExistence type="predicted"/>
<gene>
    <name evidence="2" type="ORF">LTR91_018469</name>
</gene>
<sequence length="412" mass="46039">MSDKTAPESKDKVDADASRSADKEAVNEEVAGTPTKQVPSTESTTPSFKRKEKELLSPDIIRDLAYEPTSPQPSQKAFTKPQTSAPRFPAVYRREILYGEGEWFPPPAPRKKYDFTPHAGDFFMGEADFANAMEGGGKTFRISAEEMQEAREKWVREQREKDKREKVERDERKREMAERDRAEEAEALEIKEAFEGKEAREEKEAPEEVSSGEEVLKNKSYVRKLADGLGMTRQGREAKAKAAVLDHSVEQAKVAKRVEEANPAEGIRKSQKAVVDAYLAQQGRGDLRDQGGARTSAISKQTSAIPGDDVDQGGEQTSEVTAQIAAAKKRYELRLEQAENERVEFYEWNVKQVAAKAKEWYERNVERVRLESIQSYGRKLEEATKEAEAAGYSVGAEAGFVGPGQMLPAVPE</sequence>
<protein>
    <submittedName>
        <fullName evidence="2">Uncharacterized protein</fullName>
    </submittedName>
</protein>
<dbReference type="Proteomes" id="UP001175353">
    <property type="component" value="Unassembled WGS sequence"/>
</dbReference>
<name>A0AAN6HF62_9PEZI</name>
<feature type="region of interest" description="Disordered" evidence="1">
    <location>
        <begin position="1"/>
        <end position="86"/>
    </location>
</feature>
<dbReference type="EMBL" id="JAUJLE010000259">
    <property type="protein sequence ID" value="KAK0964504.1"/>
    <property type="molecule type" value="Genomic_DNA"/>
</dbReference>
<evidence type="ECO:0000313" key="2">
    <source>
        <dbReference type="EMBL" id="KAK0964504.1"/>
    </source>
</evidence>